<evidence type="ECO:0000313" key="2">
    <source>
        <dbReference type="Proteomes" id="UP000076532"/>
    </source>
</evidence>
<dbReference type="Proteomes" id="UP000076532">
    <property type="component" value="Unassembled WGS sequence"/>
</dbReference>
<reference evidence="1 2" key="1">
    <citation type="journal article" date="2016" name="Mol. Biol. Evol.">
        <title>Comparative Genomics of Early-Diverging Mushroom-Forming Fungi Provides Insights into the Origins of Lignocellulose Decay Capabilities.</title>
        <authorList>
            <person name="Nagy L.G."/>
            <person name="Riley R."/>
            <person name="Tritt A."/>
            <person name="Adam C."/>
            <person name="Daum C."/>
            <person name="Floudas D."/>
            <person name="Sun H."/>
            <person name="Yadav J.S."/>
            <person name="Pangilinan J."/>
            <person name="Larsson K.H."/>
            <person name="Matsuura K."/>
            <person name="Barry K."/>
            <person name="Labutti K."/>
            <person name="Kuo R."/>
            <person name="Ohm R.A."/>
            <person name="Bhattacharya S.S."/>
            <person name="Shirouzu T."/>
            <person name="Yoshinaga Y."/>
            <person name="Martin F.M."/>
            <person name="Grigoriev I.V."/>
            <person name="Hibbett D.S."/>
        </authorList>
    </citation>
    <scope>NUCLEOTIDE SEQUENCE [LARGE SCALE GENOMIC DNA]</scope>
    <source>
        <strain evidence="1 2">CBS 109695</strain>
    </source>
</reference>
<organism evidence="1 2">
    <name type="scientific">Athelia psychrophila</name>
    <dbReference type="NCBI Taxonomy" id="1759441"/>
    <lineage>
        <taxon>Eukaryota</taxon>
        <taxon>Fungi</taxon>
        <taxon>Dikarya</taxon>
        <taxon>Basidiomycota</taxon>
        <taxon>Agaricomycotina</taxon>
        <taxon>Agaricomycetes</taxon>
        <taxon>Agaricomycetidae</taxon>
        <taxon>Atheliales</taxon>
        <taxon>Atheliaceae</taxon>
        <taxon>Athelia</taxon>
    </lineage>
</organism>
<name>A0A166ANE2_9AGAM</name>
<gene>
    <name evidence="1" type="ORF">FIBSPDRAFT_870918</name>
</gene>
<accession>A0A166ANE2</accession>
<sequence>MPSDDRAQPSSRDVPCHWHLELVLRTTSRRCALAVPRAAREPRVSTARRGMYPVIGSSTAIINTSTVHRAYPGDVCPPISALKTFVHHGYLLLPPHLRALSKQAMLSKRGSSS</sequence>
<keyword evidence="2" id="KW-1185">Reference proteome</keyword>
<proteinExistence type="predicted"/>
<protein>
    <submittedName>
        <fullName evidence="1">Uncharacterized protein</fullName>
    </submittedName>
</protein>
<dbReference type="EMBL" id="KV417657">
    <property type="protein sequence ID" value="KZP11790.1"/>
    <property type="molecule type" value="Genomic_DNA"/>
</dbReference>
<evidence type="ECO:0000313" key="1">
    <source>
        <dbReference type="EMBL" id="KZP11790.1"/>
    </source>
</evidence>
<dbReference type="AlphaFoldDB" id="A0A166ANE2"/>